<sequence length="221" mass="23708">MASLVLLGGYFLALVQPGMLGWDPLYFAMASATCQVLAIPARLVLQNGLSELAAFRRDQSGAIRRRTVGLIAGSGIAMSTAITFIGQWEGLRTEAYRDVVGIWTVCYGETKGVQPGDRYSKAECDAMLAREILAYEAALDRCLTHPVPVGMKIALVSWTYNVGAGAACKSTLVRKANAGDLSGACNELPRWNRAGGRVWAGLVNRRGAERAMCHQALKEAA</sequence>
<dbReference type="HAMAP" id="MF_04110">
    <property type="entry name" value="ENDOLYSIN_T4"/>
    <property type="match status" value="1"/>
</dbReference>
<organism evidence="8 9">
    <name type="scientific">Pseudophaeobacter arcticus</name>
    <dbReference type="NCBI Taxonomy" id="385492"/>
    <lineage>
        <taxon>Bacteria</taxon>
        <taxon>Pseudomonadati</taxon>
        <taxon>Pseudomonadota</taxon>
        <taxon>Alphaproteobacteria</taxon>
        <taxon>Rhodobacterales</taxon>
        <taxon>Paracoccaceae</taxon>
        <taxon>Pseudophaeobacter</taxon>
    </lineage>
</organism>
<dbReference type="Pfam" id="PF00959">
    <property type="entry name" value="Phage_lysozyme"/>
    <property type="match status" value="1"/>
</dbReference>
<dbReference type="PANTHER" id="PTHR38107:SF3">
    <property type="entry name" value="LYSOZYME RRRD-RELATED"/>
    <property type="match status" value="1"/>
</dbReference>
<dbReference type="SUPFAM" id="SSF53955">
    <property type="entry name" value="Lysozyme-like"/>
    <property type="match status" value="1"/>
</dbReference>
<feature type="transmembrane region" description="Helical" evidence="7">
    <location>
        <begin position="27"/>
        <end position="45"/>
    </location>
</feature>
<dbReference type="CDD" id="cd16900">
    <property type="entry name" value="endolysin_R21-like"/>
    <property type="match status" value="1"/>
</dbReference>
<keyword evidence="7" id="KW-0812">Transmembrane</keyword>
<evidence type="ECO:0000256" key="1">
    <source>
        <dbReference type="ARBA" id="ARBA00000632"/>
    </source>
</evidence>
<evidence type="ECO:0000313" key="9">
    <source>
        <dbReference type="Proteomes" id="UP001441944"/>
    </source>
</evidence>
<keyword evidence="2 6" id="KW-0929">Antimicrobial</keyword>
<dbReference type="InterPro" id="IPR051018">
    <property type="entry name" value="Bacteriophage_GH24"/>
</dbReference>
<dbReference type="InterPro" id="IPR023347">
    <property type="entry name" value="Lysozyme_dom_sf"/>
</dbReference>
<dbReference type="EMBL" id="BAABWU010000003">
    <property type="protein sequence ID" value="GAA6195618.1"/>
    <property type="molecule type" value="Genomic_DNA"/>
</dbReference>
<dbReference type="EC" id="3.2.1.17" evidence="6"/>
<evidence type="ECO:0000313" key="8">
    <source>
        <dbReference type="EMBL" id="GAA6195618.1"/>
    </source>
</evidence>
<reference evidence="8 9" key="1">
    <citation type="submission" date="2024-04" db="EMBL/GenBank/DDBJ databases">
        <title>Draft genome sequence of Pseudophaeobacter arcticus NBRC 116598.</title>
        <authorList>
            <person name="Miyakawa T."/>
            <person name="Kusuya Y."/>
            <person name="Miura T."/>
        </authorList>
    </citation>
    <scope>NUCLEOTIDE SEQUENCE [LARGE SCALE GENOMIC DNA]</scope>
    <source>
        <strain evidence="8 9">SU-CL00105</strain>
    </source>
</reference>
<protein>
    <recommendedName>
        <fullName evidence="6">Lysozyme</fullName>
        <ecNumber evidence="6">3.2.1.17</ecNumber>
    </recommendedName>
</protein>
<keyword evidence="5 6" id="KW-0326">Glycosidase</keyword>
<keyword evidence="9" id="KW-1185">Reference proteome</keyword>
<dbReference type="Proteomes" id="UP001441944">
    <property type="component" value="Unassembled WGS sequence"/>
</dbReference>
<evidence type="ECO:0000256" key="4">
    <source>
        <dbReference type="ARBA" id="ARBA00022801"/>
    </source>
</evidence>
<evidence type="ECO:0000256" key="7">
    <source>
        <dbReference type="SAM" id="Phobius"/>
    </source>
</evidence>
<dbReference type="InterPro" id="IPR034690">
    <property type="entry name" value="Endolysin_T4_type"/>
</dbReference>
<comment type="caution">
    <text evidence="8">The sequence shown here is derived from an EMBL/GenBank/DDBJ whole genome shotgun (WGS) entry which is preliminary data.</text>
</comment>
<comment type="similarity">
    <text evidence="6">Belongs to the glycosyl hydrolase 24 family.</text>
</comment>
<dbReference type="HAMAP" id="MF_04136">
    <property type="entry name" value="SAR_ENDOLYSIN"/>
    <property type="match status" value="1"/>
</dbReference>
<feature type="transmembrane region" description="Helical" evidence="7">
    <location>
        <begin position="66"/>
        <end position="88"/>
    </location>
</feature>
<keyword evidence="7" id="KW-0472">Membrane</keyword>
<proteinExistence type="inferred from homology"/>
<keyword evidence="3 6" id="KW-0081">Bacteriolytic enzyme</keyword>
<evidence type="ECO:0000256" key="6">
    <source>
        <dbReference type="RuleBase" id="RU003788"/>
    </source>
</evidence>
<evidence type="ECO:0000256" key="2">
    <source>
        <dbReference type="ARBA" id="ARBA00022529"/>
    </source>
</evidence>
<keyword evidence="4 6" id="KW-0378">Hydrolase</keyword>
<dbReference type="InterPro" id="IPR023346">
    <property type="entry name" value="Lysozyme-like_dom_sf"/>
</dbReference>
<dbReference type="PANTHER" id="PTHR38107">
    <property type="match status" value="1"/>
</dbReference>
<gene>
    <name evidence="8" type="ORF">NBRC116598_10620</name>
</gene>
<evidence type="ECO:0000256" key="5">
    <source>
        <dbReference type="ARBA" id="ARBA00023295"/>
    </source>
</evidence>
<dbReference type="InterPro" id="IPR043688">
    <property type="entry name" value="SAR_endolysin-like"/>
</dbReference>
<name>A0ABQ0AIF6_9RHOB</name>
<dbReference type="Gene3D" id="1.10.530.40">
    <property type="match status" value="1"/>
</dbReference>
<comment type="catalytic activity">
    <reaction evidence="1 6">
        <text>Hydrolysis of (1-&gt;4)-beta-linkages between N-acetylmuramic acid and N-acetyl-D-glucosamine residues in a peptidoglycan and between N-acetyl-D-glucosamine residues in chitodextrins.</text>
        <dbReference type="EC" id="3.2.1.17"/>
    </reaction>
</comment>
<accession>A0ABQ0AIF6</accession>
<dbReference type="InterPro" id="IPR002196">
    <property type="entry name" value="Glyco_hydro_24"/>
</dbReference>
<keyword evidence="7" id="KW-1133">Transmembrane helix</keyword>
<evidence type="ECO:0000256" key="3">
    <source>
        <dbReference type="ARBA" id="ARBA00022638"/>
    </source>
</evidence>